<keyword evidence="2 3" id="KW-0694">RNA-binding</keyword>
<evidence type="ECO:0000259" key="5">
    <source>
        <dbReference type="PROSITE" id="PS50886"/>
    </source>
</evidence>
<dbReference type="InterPro" id="IPR012340">
    <property type="entry name" value="NA-bd_OB-fold"/>
</dbReference>
<organism evidence="6 7">
    <name type="scientific">Cylindrotheca closterium</name>
    <dbReference type="NCBI Taxonomy" id="2856"/>
    <lineage>
        <taxon>Eukaryota</taxon>
        <taxon>Sar</taxon>
        <taxon>Stramenopiles</taxon>
        <taxon>Ochrophyta</taxon>
        <taxon>Bacillariophyta</taxon>
        <taxon>Bacillariophyceae</taxon>
        <taxon>Bacillariophycidae</taxon>
        <taxon>Bacillariales</taxon>
        <taxon>Bacillariaceae</taxon>
        <taxon>Cylindrotheca</taxon>
    </lineage>
</organism>
<evidence type="ECO:0000313" key="7">
    <source>
        <dbReference type="Proteomes" id="UP001295423"/>
    </source>
</evidence>
<dbReference type="SUPFAM" id="SSF50249">
    <property type="entry name" value="Nucleic acid-binding proteins"/>
    <property type="match status" value="1"/>
</dbReference>
<feature type="region of interest" description="Disordered" evidence="4">
    <location>
        <begin position="24"/>
        <end position="61"/>
    </location>
</feature>
<feature type="compositionally biased region" description="Basic residues" evidence="4">
    <location>
        <begin position="39"/>
        <end position="49"/>
    </location>
</feature>
<evidence type="ECO:0000256" key="3">
    <source>
        <dbReference type="PROSITE-ProRule" id="PRU00209"/>
    </source>
</evidence>
<accession>A0AAD2CL15</accession>
<proteinExistence type="predicted"/>
<dbReference type="PANTHER" id="PTHR11586">
    <property type="entry name" value="TRNA-AMINOACYLATION COFACTOR ARC1 FAMILY MEMBER"/>
    <property type="match status" value="1"/>
</dbReference>
<name>A0AAD2CL15_9STRA</name>
<dbReference type="AlphaFoldDB" id="A0AAD2CL15"/>
<keyword evidence="7" id="KW-1185">Reference proteome</keyword>
<dbReference type="FunFam" id="2.40.50.140:FF:000225">
    <property type="entry name" value="tyrosine--tRNA ligase, cytoplasmic"/>
    <property type="match status" value="1"/>
</dbReference>
<dbReference type="Gene3D" id="2.40.50.140">
    <property type="entry name" value="Nucleic acid-binding proteins"/>
    <property type="match status" value="1"/>
</dbReference>
<evidence type="ECO:0000256" key="1">
    <source>
        <dbReference type="ARBA" id="ARBA00022555"/>
    </source>
</evidence>
<keyword evidence="1 3" id="KW-0820">tRNA-binding</keyword>
<reference evidence="6" key="1">
    <citation type="submission" date="2023-08" db="EMBL/GenBank/DDBJ databases">
        <authorList>
            <person name="Audoor S."/>
            <person name="Bilcke G."/>
        </authorList>
    </citation>
    <scope>NUCLEOTIDE SEQUENCE</scope>
</reference>
<dbReference type="Proteomes" id="UP001295423">
    <property type="component" value="Unassembled WGS sequence"/>
</dbReference>
<dbReference type="GO" id="GO:0000049">
    <property type="term" value="F:tRNA binding"/>
    <property type="evidence" value="ECO:0007669"/>
    <property type="project" value="UniProtKB-UniRule"/>
</dbReference>
<evidence type="ECO:0000256" key="4">
    <source>
        <dbReference type="SAM" id="MobiDB-lite"/>
    </source>
</evidence>
<comment type="caution">
    <text evidence="6">The sequence shown here is derived from an EMBL/GenBank/DDBJ whole genome shotgun (WGS) entry which is preliminary data.</text>
</comment>
<dbReference type="PANTHER" id="PTHR11586:SF33">
    <property type="entry name" value="AMINOACYL TRNA SYNTHASE COMPLEX-INTERACTING MULTIFUNCTIONAL PROTEIN 1"/>
    <property type="match status" value="1"/>
</dbReference>
<dbReference type="PROSITE" id="PS50886">
    <property type="entry name" value="TRBD"/>
    <property type="match status" value="1"/>
</dbReference>
<protein>
    <recommendedName>
        <fullName evidence="5">tRNA-binding domain-containing protein</fullName>
    </recommendedName>
</protein>
<sequence length="229" mass="25046">MAADPMDLVDKAIADIEARLGLLPGQSIDTNKNNNKKQNNNKKNAKKQQSKPGAPPPDQQPDICKLEFKVGVITKVWNHPEADKLYCEEIDVGEESVRQIASGLRPYMTTDDMLGARLLVVSNLKAKNLVRFKSHGMVLCCKETSEDGTERCEFVQPPEGALIGEVVTFEGLPKPHPLSGAQVEKKKVWVTCAQNMKSNGSCVATWNGHAFMTSAGPCKTKTIKNAQLS</sequence>
<gene>
    <name evidence="6" type="ORF">CYCCA115_LOCUS5073</name>
</gene>
<dbReference type="InterPro" id="IPR051270">
    <property type="entry name" value="Tyrosine-tRNA_ligase_regulator"/>
</dbReference>
<dbReference type="Pfam" id="PF01588">
    <property type="entry name" value="tRNA_bind"/>
    <property type="match status" value="1"/>
</dbReference>
<dbReference type="EMBL" id="CAKOGP040000557">
    <property type="protein sequence ID" value="CAJ1936201.1"/>
    <property type="molecule type" value="Genomic_DNA"/>
</dbReference>
<evidence type="ECO:0000256" key="2">
    <source>
        <dbReference type="ARBA" id="ARBA00022884"/>
    </source>
</evidence>
<dbReference type="InterPro" id="IPR002547">
    <property type="entry name" value="tRNA-bd_dom"/>
</dbReference>
<evidence type="ECO:0000313" key="6">
    <source>
        <dbReference type="EMBL" id="CAJ1936201.1"/>
    </source>
</evidence>
<feature type="domain" description="TRNA-binding" evidence="5">
    <location>
        <begin position="62"/>
        <end position="168"/>
    </location>
</feature>